<gene>
    <name evidence="1" type="ORF">HJC23_005112</name>
</gene>
<protein>
    <submittedName>
        <fullName evidence="1">Uncharacterized protein</fullName>
    </submittedName>
</protein>
<accession>A0ABD3QGF9</accession>
<keyword evidence="2" id="KW-1185">Reference proteome</keyword>
<dbReference type="Proteomes" id="UP001516023">
    <property type="component" value="Unassembled WGS sequence"/>
</dbReference>
<evidence type="ECO:0000313" key="2">
    <source>
        <dbReference type="Proteomes" id="UP001516023"/>
    </source>
</evidence>
<name>A0ABD3QGF9_9STRA</name>
<evidence type="ECO:0000313" key="1">
    <source>
        <dbReference type="EMBL" id="KAL3798973.1"/>
    </source>
</evidence>
<sequence length="76" mass="8254">MNSINDPADIQGFHSAASLIRLLISFHPSADDSLRHGYFGSVSDECCENPWNGKGATSTAKTRRSSFSGVRVKILQ</sequence>
<organism evidence="1 2">
    <name type="scientific">Cyclotella cryptica</name>
    <dbReference type="NCBI Taxonomy" id="29204"/>
    <lineage>
        <taxon>Eukaryota</taxon>
        <taxon>Sar</taxon>
        <taxon>Stramenopiles</taxon>
        <taxon>Ochrophyta</taxon>
        <taxon>Bacillariophyta</taxon>
        <taxon>Coscinodiscophyceae</taxon>
        <taxon>Thalassiosirophycidae</taxon>
        <taxon>Stephanodiscales</taxon>
        <taxon>Stephanodiscaceae</taxon>
        <taxon>Cyclotella</taxon>
    </lineage>
</organism>
<proteinExistence type="predicted"/>
<dbReference type="AlphaFoldDB" id="A0ABD3QGF9"/>
<comment type="caution">
    <text evidence="1">The sequence shown here is derived from an EMBL/GenBank/DDBJ whole genome shotgun (WGS) entry which is preliminary data.</text>
</comment>
<reference evidence="1 2" key="1">
    <citation type="journal article" date="2020" name="G3 (Bethesda)">
        <title>Improved Reference Genome for Cyclotella cryptica CCMP332, a Model for Cell Wall Morphogenesis, Salinity Adaptation, and Lipid Production in Diatoms (Bacillariophyta).</title>
        <authorList>
            <person name="Roberts W.R."/>
            <person name="Downey K.M."/>
            <person name="Ruck E.C."/>
            <person name="Traller J.C."/>
            <person name="Alverson A.J."/>
        </authorList>
    </citation>
    <scope>NUCLEOTIDE SEQUENCE [LARGE SCALE GENOMIC DNA]</scope>
    <source>
        <strain evidence="1 2">CCMP332</strain>
    </source>
</reference>
<dbReference type="EMBL" id="JABMIG020000042">
    <property type="protein sequence ID" value="KAL3798973.1"/>
    <property type="molecule type" value="Genomic_DNA"/>
</dbReference>